<dbReference type="SUPFAM" id="SSF50494">
    <property type="entry name" value="Trypsin-like serine proteases"/>
    <property type="match status" value="1"/>
</dbReference>
<dbReference type="PANTHER" id="PTHR15462">
    <property type="entry name" value="SERINE PROTEASE"/>
    <property type="match status" value="1"/>
</dbReference>
<evidence type="ECO:0000313" key="4">
    <source>
        <dbReference type="EMBL" id="SFK92770.1"/>
    </source>
</evidence>
<keyword evidence="1 2" id="KW-0732">Signal</keyword>
<dbReference type="InterPro" id="IPR001254">
    <property type="entry name" value="Trypsin_dom"/>
</dbReference>
<feature type="chain" id="PRO_5011612809" evidence="2">
    <location>
        <begin position="20"/>
        <end position="267"/>
    </location>
</feature>
<dbReference type="InterPro" id="IPR009003">
    <property type="entry name" value="Peptidase_S1_PA"/>
</dbReference>
<proteinExistence type="predicted"/>
<dbReference type="PANTHER" id="PTHR15462:SF8">
    <property type="entry name" value="SERINE PROTEASE"/>
    <property type="match status" value="1"/>
</dbReference>
<dbReference type="InterPro" id="IPR050966">
    <property type="entry name" value="Glutamyl_endopeptidase"/>
</dbReference>
<dbReference type="EMBL" id="FOSZ01000003">
    <property type="protein sequence ID" value="SFK92770.1"/>
    <property type="molecule type" value="Genomic_DNA"/>
</dbReference>
<dbReference type="GO" id="GO:0004252">
    <property type="term" value="F:serine-type endopeptidase activity"/>
    <property type="evidence" value="ECO:0007669"/>
    <property type="project" value="InterPro"/>
</dbReference>
<feature type="signal peptide" evidence="2">
    <location>
        <begin position="1"/>
        <end position="19"/>
    </location>
</feature>
<dbReference type="STRING" id="1280847.SAMN04488036_103175"/>
<keyword evidence="5" id="KW-1185">Reference proteome</keyword>
<evidence type="ECO:0000313" key="5">
    <source>
        <dbReference type="Proteomes" id="UP000198851"/>
    </source>
</evidence>
<reference evidence="5" key="1">
    <citation type="submission" date="2016-10" db="EMBL/GenBank/DDBJ databases">
        <authorList>
            <person name="Varghese N."/>
            <person name="Submissions S."/>
        </authorList>
    </citation>
    <scope>NUCLEOTIDE SEQUENCE [LARGE SCALE GENOMIC DNA]</scope>
    <source>
        <strain evidence="5">DSM 28453</strain>
    </source>
</reference>
<evidence type="ECO:0000256" key="2">
    <source>
        <dbReference type="SAM" id="SignalP"/>
    </source>
</evidence>
<accession>A0A1I4DJ26</accession>
<dbReference type="PRINTS" id="PR00722">
    <property type="entry name" value="CHYMOTRYPSIN"/>
</dbReference>
<dbReference type="Pfam" id="PF13365">
    <property type="entry name" value="Trypsin_2"/>
    <property type="match status" value="1"/>
</dbReference>
<organism evidence="4 5">
    <name type="scientific">Shimia haliotis</name>
    <dbReference type="NCBI Taxonomy" id="1280847"/>
    <lineage>
        <taxon>Bacteria</taxon>
        <taxon>Pseudomonadati</taxon>
        <taxon>Pseudomonadota</taxon>
        <taxon>Alphaproteobacteria</taxon>
        <taxon>Rhodobacterales</taxon>
        <taxon>Roseobacteraceae</taxon>
    </lineage>
</organism>
<dbReference type="Proteomes" id="UP000198851">
    <property type="component" value="Unassembled WGS sequence"/>
</dbReference>
<feature type="domain" description="Peptidase S1" evidence="3">
    <location>
        <begin position="13"/>
        <end position="234"/>
    </location>
</feature>
<dbReference type="PROSITE" id="PS50240">
    <property type="entry name" value="TRYPSIN_DOM"/>
    <property type="match status" value="1"/>
</dbReference>
<gene>
    <name evidence="4" type="ORF">SAMN04488036_103175</name>
</gene>
<dbReference type="GO" id="GO:0006508">
    <property type="term" value="P:proteolysis"/>
    <property type="evidence" value="ECO:0007669"/>
    <property type="project" value="InterPro"/>
</dbReference>
<dbReference type="AlphaFoldDB" id="A0A1I4DJ26"/>
<sequence length="267" mass="28937">MIRLFATFFVFLLASGVSAQTAGLRSLETGEQGKGWGAVGRLEIDGRGFCTGALIAPDKVLTAAHCLFDRHTGQAFDLGKMEFRAGWRNGRAEAYRTIRRATVHPDYVFGQDDLMTRSQNDLAILELHHAIRNTRIEPFETAPRLRKGSKIGVVSYAVGREAAPSFQEACEVLGRQRGVYVLSCDIDFGSSGAPVFLLENDEVKIASVVAAKAQLKGDKVALATALDFALEEVQAVMAQPAPVTIRSQTPLQQRNSTGAKFVRPNGG</sequence>
<dbReference type="Gene3D" id="2.40.10.10">
    <property type="entry name" value="Trypsin-like serine proteases"/>
    <property type="match status" value="2"/>
</dbReference>
<dbReference type="PROSITE" id="PS00134">
    <property type="entry name" value="TRYPSIN_HIS"/>
    <property type="match status" value="1"/>
</dbReference>
<evidence type="ECO:0000256" key="1">
    <source>
        <dbReference type="ARBA" id="ARBA00022729"/>
    </source>
</evidence>
<dbReference type="InterPro" id="IPR001314">
    <property type="entry name" value="Peptidase_S1A"/>
</dbReference>
<evidence type="ECO:0000259" key="3">
    <source>
        <dbReference type="PROSITE" id="PS50240"/>
    </source>
</evidence>
<dbReference type="RefSeq" id="WP_244503582.1">
    <property type="nucleotide sequence ID" value="NZ_FOSZ01000003.1"/>
</dbReference>
<protein>
    <submittedName>
        <fullName evidence="4">V8-like Glu-specific endopeptidase</fullName>
    </submittedName>
</protein>
<dbReference type="InterPro" id="IPR043504">
    <property type="entry name" value="Peptidase_S1_PA_chymotrypsin"/>
</dbReference>
<name>A0A1I4DJ26_9RHOB</name>
<dbReference type="InterPro" id="IPR018114">
    <property type="entry name" value="TRYPSIN_HIS"/>
</dbReference>